<keyword evidence="2" id="KW-1185">Reference proteome</keyword>
<dbReference type="Proteomes" id="UP001140087">
    <property type="component" value="Unassembled WGS sequence"/>
</dbReference>
<comment type="caution">
    <text evidence="1">The sequence shown here is derived from an EMBL/GenBank/DDBJ whole genome shotgun (WGS) entry which is preliminary data.</text>
</comment>
<dbReference type="EMBL" id="JANBUN010000799">
    <property type="protein sequence ID" value="KAJ2801287.1"/>
    <property type="molecule type" value="Genomic_DNA"/>
</dbReference>
<evidence type="ECO:0000313" key="1">
    <source>
        <dbReference type="EMBL" id="KAJ2801287.1"/>
    </source>
</evidence>
<name>A0ACC1L4Z8_9FUNG</name>
<sequence length="1257" mass="133440">MDSGLELQLQKLRDQIGCKEAHQQQHAAILLAVEETIKEQGATAEPAGYFAALMTLLEQQVGAGSRASPGAVTYVLSVILPHVSAGVLRAKFTTMMAVLSQSLDLASADVALLRSVIACLEAVLLAQDAASWRQAVALGTFKSLLQLSTDSKPKIRKRAQEAASLLLARPPPPAAIHPAAQTTARFVLDVLANAKTDSQAAIHIMQLVRQTQMVWPPSEFGDLCAALMQLPRLNVPFLGTLSFQVLETMFANASESLDEDQFRDILIAAIDLKPSIGDSLASDAWLRIVEKGYVAFASISAAACFQSLPDLVDLILPDIELGKPSTRDAAARCVWALIRECIPDEALASGGMQQLVATLATGLSYRYRESWALVFLLIAALAQRLGAHARPGMDAILAEVAGMRMEADFQFKDEADAVLGAAIRAVGPQAFLEVLPLNLAAGPGQGQGQVGRAWLLPLMKGHIRNASLGFFVAELLPLADRLVAQSQAFTAQGREIEAKVYGALSQQVWALLGGFCNVPADVVAAFTPAFAERLANEMLEVPEARPAICGALQTLLTAVHALAGGAVADGPLTQQQAQAARQHLAQFAPDYLAQLFNVFAQSPGAGRGYLVGTITAFLSVIAPAEINATFVRVCTMLDKALATHKPPAAAELTERYLEAHPPPTAHTMMDLVVVMTPYLDTERLQMLARAALMLAQQNEDAILQKKGYKALARLAEQPEGSAARELVASSLGAQLMAALVESTDVVAAGSRRGRLAVVTGLVRGLADDQLHFVPAMLSEAIVGTKDGNERTRTTAFDTLLAMGRRMQRGGTINMQAATGGGSGGGDAGDCGSAEMAAEKQATLEEYFKMIAAGLAAKTPHMISATIAALSRALFEFHAALDGGFVVDLLGTVLMFVVHNNREIANASLGFVKVAAVALPKDLLAAHLDEIVPCILKWAHEFKNKMRLKCRHILERLVRRVGLDAVAKAVPEEHQKLVDSMRKQQQRAQRLKETGGPRAAPGGALQTGAAAEAAGGKKSLGATYEDIIYGSESELDDSDAEAGGKAPRAKAGRGKAGRPAQQPASAAPSGAWIKEDAEGPLDFLDRKAFTHFSLADPTALAATRRPRAAPKMRGGKLVFEDEEAAARKAKAEAAAAADAGEAEDAGENYYVQSLKSKDGFYRAANQKLKVRKRGGESDDEMDVASDDDAARPADAAARKRGKANNGASLGREFRAKKAKGDVKRGTVDPYAYIPLNPRTMKKGAIAVKGGSKKHKRRA</sequence>
<gene>
    <name evidence="1" type="primary">RRP12</name>
    <name evidence="1" type="ORF">H4R21_002844</name>
</gene>
<protein>
    <submittedName>
        <fullName evidence="1">Pre-rRNA processing protein</fullName>
    </submittedName>
</protein>
<organism evidence="1 2">
    <name type="scientific">Coemansia helicoidea</name>
    <dbReference type="NCBI Taxonomy" id="1286919"/>
    <lineage>
        <taxon>Eukaryota</taxon>
        <taxon>Fungi</taxon>
        <taxon>Fungi incertae sedis</taxon>
        <taxon>Zoopagomycota</taxon>
        <taxon>Kickxellomycotina</taxon>
        <taxon>Kickxellomycetes</taxon>
        <taxon>Kickxellales</taxon>
        <taxon>Kickxellaceae</taxon>
        <taxon>Coemansia</taxon>
    </lineage>
</organism>
<proteinExistence type="predicted"/>
<evidence type="ECO:0000313" key="2">
    <source>
        <dbReference type="Proteomes" id="UP001140087"/>
    </source>
</evidence>
<reference evidence="1" key="1">
    <citation type="submission" date="2022-07" db="EMBL/GenBank/DDBJ databases">
        <title>Phylogenomic reconstructions and comparative analyses of Kickxellomycotina fungi.</title>
        <authorList>
            <person name="Reynolds N.K."/>
            <person name="Stajich J.E."/>
            <person name="Barry K."/>
            <person name="Grigoriev I.V."/>
            <person name="Crous P."/>
            <person name="Smith M.E."/>
        </authorList>
    </citation>
    <scope>NUCLEOTIDE SEQUENCE</scope>
    <source>
        <strain evidence="1">BCRC 34780</strain>
    </source>
</reference>
<accession>A0ACC1L4Z8</accession>